<reference evidence="2" key="1">
    <citation type="submission" date="2016-04" db="EMBL/GenBank/DDBJ databases">
        <authorList>
            <person name="Nguyen H.D."/>
            <person name="Samba Siva P."/>
            <person name="Cullis J."/>
            <person name="Levesque C.A."/>
            <person name="Hambleton S."/>
        </authorList>
    </citation>
    <scope>NUCLEOTIDE SEQUENCE</scope>
    <source>
        <strain evidence="2">DAOMC 236416</strain>
    </source>
</reference>
<feature type="region of interest" description="Disordered" evidence="1">
    <location>
        <begin position="389"/>
        <end position="455"/>
    </location>
</feature>
<feature type="region of interest" description="Disordered" evidence="1">
    <location>
        <begin position="228"/>
        <end position="268"/>
    </location>
</feature>
<gene>
    <name evidence="2" type="ORF">A4X13_0g9012</name>
</gene>
<proteinExistence type="predicted"/>
<feature type="compositionally biased region" description="Low complexity" evidence="1">
    <location>
        <begin position="389"/>
        <end position="423"/>
    </location>
</feature>
<accession>A0A177T253</accession>
<reference evidence="2" key="2">
    <citation type="journal article" date="2019" name="IMA Fungus">
        <title>Genome sequencing and comparison of five Tilletia species to identify candidate genes for the detection of regulated species infecting wheat.</title>
        <authorList>
            <person name="Nguyen H.D.T."/>
            <person name="Sultana T."/>
            <person name="Kesanakurti P."/>
            <person name="Hambleton S."/>
        </authorList>
    </citation>
    <scope>NUCLEOTIDE SEQUENCE</scope>
    <source>
        <strain evidence="2">DAOMC 236416</strain>
    </source>
</reference>
<organism evidence="2 3">
    <name type="scientific">Tilletia indica</name>
    <dbReference type="NCBI Taxonomy" id="43049"/>
    <lineage>
        <taxon>Eukaryota</taxon>
        <taxon>Fungi</taxon>
        <taxon>Dikarya</taxon>
        <taxon>Basidiomycota</taxon>
        <taxon>Ustilaginomycotina</taxon>
        <taxon>Exobasidiomycetes</taxon>
        <taxon>Tilletiales</taxon>
        <taxon>Tilletiaceae</taxon>
        <taxon>Tilletia</taxon>
    </lineage>
</organism>
<comment type="caution">
    <text evidence="2">The sequence shown here is derived from an EMBL/GenBank/DDBJ whole genome shotgun (WGS) entry which is preliminary data.</text>
</comment>
<protein>
    <recommendedName>
        <fullName evidence="4">FHA domain-containing protein</fullName>
    </recommendedName>
</protein>
<feature type="compositionally biased region" description="Low complexity" evidence="1">
    <location>
        <begin position="589"/>
        <end position="602"/>
    </location>
</feature>
<feature type="region of interest" description="Disordered" evidence="1">
    <location>
        <begin position="281"/>
        <end position="325"/>
    </location>
</feature>
<sequence>MAGTLQVLSLQPFNSSLPPQGIACLTTDSFTITLGGTFSSAREGSFSPESALSFRFDQQHLHHNHSTISLRLGGFHIAANGKDSFLWLNQRELQDGEDARLRHGDVLDVGHYNDSHECVEVELSLRVLVTSTPPASVLADALLPTTATTLDHIHSLTMDNARLRDELHLIRQRLQDTRAAAAAHVCVPPSPPRSYGSLLEDLRARVVEDTLSCSQTAPLPVTPYPQCASVPSAPPSVKSTSACPSSLATSPSLSVSSPGSSSITVSPSAESSVLRSEVAPSFPASISTATRPSSTPSSISDTASSSLPTPSAAAAPALASPSSLSEPISTSVLTSALGSKMLPTSTTAAPFLSPSASPAASNFTSYASEMHHSGSYSLASASASTRPSREATLSSSISASAVTSSGSSSQSSSSPCSTHPPTSVLTSVLRSDPPPQSVALSQEEDMGGRDSCERDCASGLVTDGSILDDCSPSTSSTGPGSHSCQSVVTALTRIRTQWVRARASLLTQSSTLPLGCSPSFPSSLDTALDRLRTAWIDARAWTATAPTRRRSPSSHTDAHSSASESKLQARHHPQLSSLSLHSARSRVAPSTPTMPVTSSTYRTTAASTRQALSQVTSLRLLLTGLCNLIPASPHQSYFDDLPIPPGPLASLPLTSSHTGSPYRSQFSYSRSSVPTS</sequence>
<evidence type="ECO:0000313" key="3">
    <source>
        <dbReference type="Proteomes" id="UP000077521"/>
    </source>
</evidence>
<dbReference type="Proteomes" id="UP000077521">
    <property type="component" value="Unassembled WGS sequence"/>
</dbReference>
<feature type="compositionally biased region" description="Basic and acidic residues" evidence="1">
    <location>
        <begin position="446"/>
        <end position="455"/>
    </location>
</feature>
<feature type="region of interest" description="Disordered" evidence="1">
    <location>
        <begin position="544"/>
        <end position="602"/>
    </location>
</feature>
<name>A0A177T253_9BASI</name>
<dbReference type="AlphaFoldDB" id="A0A177T253"/>
<dbReference type="EMBL" id="LWDF02002042">
    <property type="protein sequence ID" value="KAE8236825.1"/>
    <property type="molecule type" value="Genomic_DNA"/>
</dbReference>
<evidence type="ECO:0000256" key="1">
    <source>
        <dbReference type="SAM" id="MobiDB-lite"/>
    </source>
</evidence>
<evidence type="ECO:0008006" key="4">
    <source>
        <dbReference type="Google" id="ProtNLM"/>
    </source>
</evidence>
<keyword evidence="3" id="KW-1185">Reference proteome</keyword>
<feature type="region of interest" description="Disordered" evidence="1">
    <location>
        <begin position="652"/>
        <end position="676"/>
    </location>
</feature>
<evidence type="ECO:0000313" key="2">
    <source>
        <dbReference type="EMBL" id="KAE8236825.1"/>
    </source>
</evidence>
<feature type="compositionally biased region" description="Low complexity" evidence="1">
    <location>
        <begin position="283"/>
        <end position="325"/>
    </location>
</feature>